<evidence type="ECO:0000313" key="1">
    <source>
        <dbReference type="EMBL" id="AOR80873.1"/>
    </source>
</evidence>
<sequence>MQEYLEATLPPGEALLAAASDRNGGRPRTFRIDDQDPQARRVAAGFEVKAWVHVPADLYTPATWPGPNLARTLPAMPPMTAAILALRLHHDMPSAQIASRFGLGRREIRRHLLAAVRIANSPVCGALPIGEVS</sequence>
<organism evidence="1 2">
    <name type="scientific">Novosphingobium resinovorum</name>
    <dbReference type="NCBI Taxonomy" id="158500"/>
    <lineage>
        <taxon>Bacteria</taxon>
        <taxon>Pseudomonadati</taxon>
        <taxon>Pseudomonadota</taxon>
        <taxon>Alphaproteobacteria</taxon>
        <taxon>Sphingomonadales</taxon>
        <taxon>Sphingomonadaceae</taxon>
        <taxon>Novosphingobium</taxon>
    </lineage>
</organism>
<name>A0A1D8AFI6_9SPHN</name>
<accession>A0A1D8AFI6</accession>
<evidence type="ECO:0000313" key="2">
    <source>
        <dbReference type="Proteomes" id="UP000094626"/>
    </source>
</evidence>
<dbReference type="SUPFAM" id="SSF88659">
    <property type="entry name" value="Sigma3 and sigma4 domains of RNA polymerase sigma factors"/>
    <property type="match status" value="1"/>
</dbReference>
<dbReference type="AlphaFoldDB" id="A0A1D8AFI6"/>
<keyword evidence="2" id="KW-1185">Reference proteome</keyword>
<dbReference type="InterPro" id="IPR013324">
    <property type="entry name" value="RNA_pol_sigma_r3/r4-like"/>
</dbReference>
<dbReference type="EMBL" id="CP017077">
    <property type="protein sequence ID" value="AOR80873.1"/>
    <property type="molecule type" value="Genomic_DNA"/>
</dbReference>
<dbReference type="Proteomes" id="UP000094626">
    <property type="component" value="Plasmid pSA2"/>
</dbReference>
<evidence type="ECO:0008006" key="3">
    <source>
        <dbReference type="Google" id="ProtNLM"/>
    </source>
</evidence>
<protein>
    <recommendedName>
        <fullName evidence="3">RNA polymerase sigma factor 70 region 4 type 2 domain-containing protein</fullName>
    </recommendedName>
</protein>
<proteinExistence type="predicted"/>
<gene>
    <name evidence="1" type="ORF">BES08_29200</name>
</gene>
<keyword evidence="1" id="KW-0614">Plasmid</keyword>
<geneLocation type="plasmid" evidence="1 2">
    <name>pSA2</name>
</geneLocation>
<reference evidence="2" key="1">
    <citation type="journal article" date="2017" name="J. Biotechnol.">
        <title>Complete genome sequence of Novosphingobium resinovorum SA1, a versatile xenobiotic-degrading bacterium capable of utilizing sulfanilic acid.</title>
        <authorList>
            <person name="Hegedus B."/>
            <person name="Kos P.B."/>
            <person name="Balint B."/>
            <person name="Maroti G."/>
            <person name="Gan H.M."/>
            <person name="Perei K."/>
            <person name="Rakhely G."/>
        </authorList>
    </citation>
    <scope>NUCLEOTIDE SEQUENCE [LARGE SCALE GENOMIC DNA]</scope>
    <source>
        <strain evidence="2">SA1</strain>
    </source>
</reference>
<dbReference type="KEGG" id="nre:BES08_29200"/>